<gene>
    <name evidence="4" type="ORF">APQ14_15505</name>
</gene>
<protein>
    <recommendedName>
        <fullName evidence="3">HTH tetR-type domain-containing protein</fullName>
    </recommendedName>
</protein>
<dbReference type="GO" id="GO:0003677">
    <property type="term" value="F:DNA binding"/>
    <property type="evidence" value="ECO:0007669"/>
    <property type="project" value="UniProtKB-UniRule"/>
</dbReference>
<dbReference type="InterPro" id="IPR009057">
    <property type="entry name" value="Homeodomain-like_sf"/>
</dbReference>
<dbReference type="EMBL" id="LMXU01000032">
    <property type="protein sequence ID" value="KWT99761.1"/>
    <property type="molecule type" value="Genomic_DNA"/>
</dbReference>
<dbReference type="Pfam" id="PF18285">
    <property type="entry name" value="LuxT_C"/>
    <property type="match status" value="1"/>
</dbReference>
<dbReference type="InterPro" id="IPR001647">
    <property type="entry name" value="HTH_TetR"/>
</dbReference>
<dbReference type="SUPFAM" id="SSF46689">
    <property type="entry name" value="Homeodomain-like"/>
    <property type="match status" value="1"/>
</dbReference>
<dbReference type="PROSITE" id="PS50977">
    <property type="entry name" value="HTH_TETR_2"/>
    <property type="match status" value="1"/>
</dbReference>
<evidence type="ECO:0000313" key="5">
    <source>
        <dbReference type="Proteomes" id="UP000057389"/>
    </source>
</evidence>
<reference evidence="4 5" key="1">
    <citation type="submission" date="2015-11" db="EMBL/GenBank/DDBJ databases">
        <title>Draft WGS of Vibrio toranzoniae.</title>
        <authorList>
            <person name="Lasa A."/>
            <person name="Romalde J.L."/>
        </authorList>
    </citation>
    <scope>NUCLEOTIDE SEQUENCE [LARGE SCALE GENOMIC DNA]</scope>
    <source>
        <strain evidence="4 5">Vb 10.8</strain>
    </source>
</reference>
<keyword evidence="1 2" id="KW-0238">DNA-binding</keyword>
<dbReference type="Gene3D" id="1.10.357.10">
    <property type="entry name" value="Tetracycline Repressor, domain 2"/>
    <property type="match status" value="1"/>
</dbReference>
<feature type="DNA-binding region" description="H-T-H motif" evidence="2">
    <location>
        <begin position="33"/>
        <end position="52"/>
    </location>
</feature>
<proteinExistence type="predicted"/>
<evidence type="ECO:0000256" key="2">
    <source>
        <dbReference type="PROSITE-ProRule" id="PRU00335"/>
    </source>
</evidence>
<evidence type="ECO:0000259" key="3">
    <source>
        <dbReference type="PROSITE" id="PS50977"/>
    </source>
</evidence>
<dbReference type="OrthoDB" id="6214278at2"/>
<keyword evidence="5" id="KW-1185">Reference proteome</keyword>
<dbReference type="RefSeq" id="WP_060469268.1">
    <property type="nucleotide sequence ID" value="NZ_AP025515.1"/>
</dbReference>
<evidence type="ECO:0000256" key="1">
    <source>
        <dbReference type="ARBA" id="ARBA00023125"/>
    </source>
</evidence>
<dbReference type="Proteomes" id="UP000057389">
    <property type="component" value="Unassembled WGS sequence"/>
</dbReference>
<comment type="caution">
    <text evidence="4">The sequence shown here is derived from an EMBL/GenBank/DDBJ whole genome shotgun (WGS) entry which is preliminary data.</text>
</comment>
<evidence type="ECO:0000313" key="4">
    <source>
        <dbReference type="EMBL" id="KWT99761.1"/>
    </source>
</evidence>
<dbReference type="AlphaFoldDB" id="A0A109D6E9"/>
<name>A0A109D6E9_9VIBR</name>
<organism evidence="4 5">
    <name type="scientific">Vibrio toranzoniae</name>
    <dbReference type="NCBI Taxonomy" id="1194427"/>
    <lineage>
        <taxon>Bacteria</taxon>
        <taxon>Pseudomonadati</taxon>
        <taxon>Pseudomonadota</taxon>
        <taxon>Gammaproteobacteria</taxon>
        <taxon>Vibrionales</taxon>
        <taxon>Vibrionaceae</taxon>
        <taxon>Vibrio</taxon>
    </lineage>
</organism>
<sequence>MARITQLQKIENQKKYNNIVLQLFLSEGHEALTYARIAQETGVSLTTLQGYFPSTRAIRSVLHEHVLSIMMAPLDFSTKSAFYDSWKAALNDKPFKNAIKLMFFHASQNPASEELNLQVNGVFRHKMMESFGEDAQQIIEIVLGRSLLQLTNLRAP</sequence>
<dbReference type="GeneID" id="300180847"/>
<feature type="domain" description="HTH tetR-type" evidence="3">
    <location>
        <begin position="10"/>
        <end position="70"/>
    </location>
</feature>
<accession>A0A109D6E9</accession>